<dbReference type="InterPro" id="IPR001034">
    <property type="entry name" value="DeoR_HTH"/>
</dbReference>
<keyword evidence="3" id="KW-0804">Transcription</keyword>
<dbReference type="Pfam" id="PF13280">
    <property type="entry name" value="WYL"/>
    <property type="match status" value="1"/>
</dbReference>
<dbReference type="PROSITE" id="PS51000">
    <property type="entry name" value="HTH_DEOR_2"/>
    <property type="match status" value="1"/>
</dbReference>
<dbReference type="InterPro" id="IPR051534">
    <property type="entry name" value="CBASS_pafABC_assoc_protein"/>
</dbReference>
<dbReference type="PROSITE" id="PS52050">
    <property type="entry name" value="WYL"/>
    <property type="match status" value="1"/>
</dbReference>
<dbReference type="PANTHER" id="PTHR34580:SF3">
    <property type="entry name" value="PROTEIN PAFB"/>
    <property type="match status" value="1"/>
</dbReference>
<dbReference type="Pfam" id="PF08279">
    <property type="entry name" value="HTH_11"/>
    <property type="match status" value="1"/>
</dbReference>
<organism evidence="5 6">
    <name type="scientific">Actinoalloteichus caeruleus DSM 43889</name>
    <dbReference type="NCBI Taxonomy" id="1120930"/>
    <lineage>
        <taxon>Bacteria</taxon>
        <taxon>Bacillati</taxon>
        <taxon>Actinomycetota</taxon>
        <taxon>Actinomycetes</taxon>
        <taxon>Pseudonocardiales</taxon>
        <taxon>Pseudonocardiaceae</taxon>
        <taxon>Actinoalloteichus</taxon>
        <taxon>Actinoalloteichus cyanogriseus</taxon>
    </lineage>
</organism>
<evidence type="ECO:0000256" key="1">
    <source>
        <dbReference type="ARBA" id="ARBA00023015"/>
    </source>
</evidence>
<reference evidence="5 6" key="1">
    <citation type="submission" date="2013-07" db="EMBL/GenBank/DDBJ databases">
        <authorList>
            <consortium name="DOE Joint Genome Institute"/>
            <person name="Reeve W."/>
            <person name="Huntemann M."/>
            <person name="Han J."/>
            <person name="Chen A."/>
            <person name="Kyrpides N."/>
            <person name="Mavromatis K."/>
            <person name="Markowitz V."/>
            <person name="Palaniappan K."/>
            <person name="Ivanova N."/>
            <person name="Schaumberg A."/>
            <person name="Pati A."/>
            <person name="Liolios K."/>
            <person name="Nordberg H.P."/>
            <person name="Cantor M.N."/>
            <person name="Hua S.X."/>
            <person name="Woyke T."/>
        </authorList>
    </citation>
    <scope>NUCLEOTIDE SEQUENCE [LARGE SCALE GENOMIC DNA]</scope>
    <source>
        <strain evidence="5 6">DSM 43889</strain>
    </source>
</reference>
<dbReference type="InterPro" id="IPR013196">
    <property type="entry name" value="HTH_11"/>
</dbReference>
<evidence type="ECO:0000313" key="5">
    <source>
        <dbReference type="EMBL" id="MCP2331360.1"/>
    </source>
</evidence>
<feature type="domain" description="HTH deoR-type" evidence="4">
    <location>
        <begin position="5"/>
        <end position="60"/>
    </location>
</feature>
<dbReference type="GO" id="GO:0003677">
    <property type="term" value="F:DNA binding"/>
    <property type="evidence" value="ECO:0007669"/>
    <property type="project" value="UniProtKB-KW"/>
</dbReference>
<dbReference type="InterPro" id="IPR026881">
    <property type="entry name" value="WYL_dom"/>
</dbReference>
<protein>
    <submittedName>
        <fullName evidence="5">DNA-binding transcriptional regulator YafY, contains an HTH and WYL domains</fullName>
    </submittedName>
</protein>
<proteinExistence type="predicted"/>
<dbReference type="InterPro" id="IPR028349">
    <property type="entry name" value="PafC-like"/>
</dbReference>
<keyword evidence="1" id="KW-0805">Transcription regulation</keyword>
<accession>A0ABT1JFU2</accession>
<dbReference type="EMBL" id="AUBJ02000001">
    <property type="protein sequence ID" value="MCP2331360.1"/>
    <property type="molecule type" value="Genomic_DNA"/>
</dbReference>
<dbReference type="PANTHER" id="PTHR34580">
    <property type="match status" value="1"/>
</dbReference>
<dbReference type="Gene3D" id="1.10.10.10">
    <property type="entry name" value="Winged helix-like DNA-binding domain superfamily/Winged helix DNA-binding domain"/>
    <property type="match status" value="1"/>
</dbReference>
<keyword evidence="6" id="KW-1185">Reference proteome</keyword>
<sequence>MNASLPARLLTLLSLLQSRREWSGAELARRLEVTDRTVRRDVGRLRALGYPVRGTTGTAGGYRMVAGRDLPPLLLDDEEAVAVATALLTAAGGTVTGIEDTSVRALAKLEQVLPARLRHRAAAVSRATVPLVRPAPNQVCPEVLSVLAVACRDHEVVTCSYRDRDGVVTERRVEPHHLVTGHQLWYLIAHDLRRGGWRTFRVDRISEVAPTGRRFQRGEVPGGDPAEYLRGVLLSTPFPHRAELWVAASATRVSRVLTDPLPGRVRDIEDGGCVVALGSDTVDGLLREVLAVVALGEPVTMTASDVLRERLRALSARLSEVADGGPASDGAG</sequence>
<keyword evidence="2 5" id="KW-0238">DNA-binding</keyword>
<dbReference type="RefSeq" id="WP_026420724.1">
    <property type="nucleotide sequence ID" value="NZ_AUBJ02000001.1"/>
</dbReference>
<gene>
    <name evidence="5" type="ORF">G443_001630</name>
</gene>
<dbReference type="Proteomes" id="UP000791080">
    <property type="component" value="Unassembled WGS sequence"/>
</dbReference>
<evidence type="ECO:0000313" key="6">
    <source>
        <dbReference type="Proteomes" id="UP000791080"/>
    </source>
</evidence>
<comment type="caution">
    <text evidence="5">The sequence shown here is derived from an EMBL/GenBank/DDBJ whole genome shotgun (WGS) entry which is preliminary data.</text>
</comment>
<dbReference type="InterPro" id="IPR018356">
    <property type="entry name" value="Tscrpt_reg_HTH_DeoR_CS"/>
</dbReference>
<dbReference type="InterPro" id="IPR036388">
    <property type="entry name" value="WH-like_DNA-bd_sf"/>
</dbReference>
<dbReference type="SUPFAM" id="SSF46785">
    <property type="entry name" value="Winged helix' DNA-binding domain"/>
    <property type="match status" value="1"/>
</dbReference>
<evidence type="ECO:0000259" key="4">
    <source>
        <dbReference type="PROSITE" id="PS51000"/>
    </source>
</evidence>
<dbReference type="PIRSF" id="PIRSF016838">
    <property type="entry name" value="PafC"/>
    <property type="match status" value="1"/>
</dbReference>
<evidence type="ECO:0000256" key="2">
    <source>
        <dbReference type="ARBA" id="ARBA00023125"/>
    </source>
</evidence>
<name>A0ABT1JFU2_ACTCY</name>
<dbReference type="InterPro" id="IPR036390">
    <property type="entry name" value="WH_DNA-bd_sf"/>
</dbReference>
<reference evidence="5 6" key="2">
    <citation type="submission" date="2022-06" db="EMBL/GenBank/DDBJ databases">
        <title>Genomic Encyclopedia of Type Strains, Phase I: the one thousand microbial genomes (KMG-I) project.</title>
        <authorList>
            <person name="Kyrpides N."/>
        </authorList>
    </citation>
    <scope>NUCLEOTIDE SEQUENCE [LARGE SCALE GENOMIC DNA]</scope>
    <source>
        <strain evidence="5 6">DSM 43889</strain>
    </source>
</reference>
<evidence type="ECO:0000256" key="3">
    <source>
        <dbReference type="ARBA" id="ARBA00023163"/>
    </source>
</evidence>
<dbReference type="PROSITE" id="PS00894">
    <property type="entry name" value="HTH_DEOR_1"/>
    <property type="match status" value="1"/>
</dbReference>